<reference evidence="5" key="4">
    <citation type="journal article" date="2015" name="PLoS ONE">
        <title>Comprehensive Evaluation of Toxoplasma gondii VEG and Neospora caninum LIV Genomes with Tachyzoite Stage Transcriptome and Proteome Defines Novel Transcript Features.</title>
        <authorList>
            <person name="Ramaprasad A."/>
            <person name="Mourier T."/>
            <person name="Naeem R."/>
            <person name="Malas T.B."/>
            <person name="Moussa E."/>
            <person name="Panigrahi A."/>
            <person name="Vermont S.J."/>
            <person name="Otto T.D."/>
            <person name="Wastling J."/>
            <person name="Pain A."/>
        </authorList>
    </citation>
    <scope>NUCLEOTIDE SEQUENCE</scope>
    <source>
        <strain evidence="5">Liverpool</strain>
    </source>
</reference>
<dbReference type="PANTHER" id="PTHR12722:SF0">
    <property type="entry name" value="PROTEIN FAM50A"/>
    <property type="match status" value="1"/>
</dbReference>
<accession>F0V9D2</accession>
<name>F0V9D2_NEOCL</name>
<feature type="compositionally biased region" description="Basic and acidic residues" evidence="2">
    <location>
        <begin position="233"/>
        <end position="253"/>
    </location>
</feature>
<dbReference type="GO" id="GO:0005634">
    <property type="term" value="C:nucleus"/>
    <property type="evidence" value="ECO:0007669"/>
    <property type="project" value="InterPro"/>
</dbReference>
<dbReference type="OrthoDB" id="1562195at2759"/>
<feature type="compositionally biased region" description="Basic and acidic residues" evidence="2">
    <location>
        <begin position="173"/>
        <end position="195"/>
    </location>
</feature>
<dbReference type="EMBL" id="FR823383">
    <property type="protein sequence ID" value="CBZ50357.1"/>
    <property type="molecule type" value="Genomic_DNA"/>
</dbReference>
<reference evidence="4" key="2">
    <citation type="submission" date="2011-03" db="EMBL/GenBank/DDBJ databases">
        <title>Comparative genomics and transcriptomics of Neospora caninum and Toxoplasma gondii.</title>
        <authorList>
            <person name="Reid A.J."/>
            <person name="Sohal A."/>
            <person name="Harris D."/>
            <person name="Quail M."/>
            <person name="Sanders M."/>
            <person name="Berriman M."/>
            <person name="Wastling J.M."/>
            <person name="Pain A."/>
        </authorList>
    </citation>
    <scope>NUCLEOTIDE SEQUENCE</scope>
    <source>
        <strain evidence="4">Liverpool</strain>
    </source>
</reference>
<evidence type="ECO:0000256" key="1">
    <source>
        <dbReference type="SAM" id="Coils"/>
    </source>
</evidence>
<dbReference type="AlphaFoldDB" id="F0V9D2"/>
<dbReference type="GO" id="GO:0006325">
    <property type="term" value="P:chromatin organization"/>
    <property type="evidence" value="ECO:0007669"/>
    <property type="project" value="TreeGrafter"/>
</dbReference>
<feature type="coiled-coil region" evidence="1">
    <location>
        <begin position="23"/>
        <end position="50"/>
    </location>
</feature>
<organism evidence="4 6">
    <name type="scientific">Neospora caninum (strain Liverpool)</name>
    <dbReference type="NCBI Taxonomy" id="572307"/>
    <lineage>
        <taxon>Eukaryota</taxon>
        <taxon>Sar</taxon>
        <taxon>Alveolata</taxon>
        <taxon>Apicomplexa</taxon>
        <taxon>Conoidasida</taxon>
        <taxon>Coccidia</taxon>
        <taxon>Eucoccidiorida</taxon>
        <taxon>Eimeriorina</taxon>
        <taxon>Sarcocystidae</taxon>
        <taxon>Neospora</taxon>
    </lineage>
</organism>
<dbReference type="InParanoid" id="F0V9D2"/>
<evidence type="ECO:0000313" key="6">
    <source>
        <dbReference type="Proteomes" id="UP000007494"/>
    </source>
</evidence>
<dbReference type="PANTHER" id="PTHR12722">
    <property type="entry name" value="XAP-5 PROTEIN-RELATED"/>
    <property type="match status" value="1"/>
</dbReference>
<dbReference type="InterPro" id="IPR007005">
    <property type="entry name" value="XAP5"/>
</dbReference>
<evidence type="ECO:0000313" key="4">
    <source>
        <dbReference type="EMBL" id="CBZ50357.1"/>
    </source>
</evidence>
<dbReference type="Proteomes" id="UP000007494">
    <property type="component" value="Chromosome III"/>
</dbReference>
<dbReference type="eggNOG" id="KOG2894">
    <property type="taxonomic scope" value="Eukaryota"/>
</dbReference>
<dbReference type="VEuPathDB" id="ToxoDB:NCLIV_008270"/>
<evidence type="ECO:0000313" key="5">
    <source>
        <dbReference type="EMBL" id="CEL64963.1"/>
    </source>
</evidence>
<dbReference type="OMA" id="DFIWVFL"/>
<dbReference type="Pfam" id="PF04921">
    <property type="entry name" value="XAP5"/>
    <property type="match status" value="1"/>
</dbReference>
<sequence length="464" mass="53515">MSNLGESGNAVLQTIQASEGGRALRLLKQRQEMRDRMRAAKEKIESKGLKRNLTFGGSAADRLEEQFKKETVGLVTAQDFRDKRAKLEEQIRIEQRSLFPQKFQERRRLEMRLLPSKLSFGEEADEVLVQVLDKREKETKREEKLAQERLHSDPAPVTAASALGVCEGDAEAEERCEGDGSAEAEKAREPAEEKVSRHRAKVKTERTDAVAGRSEEEDEVQLFRKAGRVKTSNGRDKSNSEEPEKAEGKEELDRSLFRKRRIGKDPTIDTDFLPDEERDAQILAERKRLIEEYHRLEDEAKKEPLWITYSFWDGTGHRRRTCVTKGSSVLQFLDQARKELEKEFIELRGVGAIDLMYIKEDLILPHSLTFYDLIKTKARGKSGPLFNFNVREDVRMTNDSRVEKEDSHAGKVVERKWFERNKHIFPASRWEVFNPNKTYDTYTVHGGVHKWKGVSNSEIRDAVI</sequence>
<proteinExistence type="predicted"/>
<dbReference type="GeneID" id="13441383"/>
<feature type="domain" description="FAM50A/XAP5 C-terminal" evidence="3">
    <location>
        <begin position="305"/>
        <end position="443"/>
    </location>
</feature>
<keyword evidence="1" id="KW-0175">Coiled coil</keyword>
<reference evidence="4" key="1">
    <citation type="submission" date="2011-02" db="EMBL/GenBank/DDBJ databases">
        <authorList>
            <person name="Aslett M."/>
        </authorList>
    </citation>
    <scope>NUCLEOTIDE SEQUENCE</scope>
    <source>
        <strain evidence="4">Liverpool</strain>
    </source>
</reference>
<dbReference type="InterPro" id="IPR048337">
    <property type="entry name" value="FAM50A/XAP5_C"/>
</dbReference>
<keyword evidence="6" id="KW-1185">Reference proteome</keyword>
<feature type="compositionally biased region" description="Basic and acidic residues" evidence="2">
    <location>
        <begin position="139"/>
        <end position="152"/>
    </location>
</feature>
<evidence type="ECO:0000256" key="2">
    <source>
        <dbReference type="SAM" id="MobiDB-lite"/>
    </source>
</evidence>
<dbReference type="EMBL" id="LN714477">
    <property type="protein sequence ID" value="CEL64963.1"/>
    <property type="molecule type" value="Genomic_DNA"/>
</dbReference>
<gene>
    <name evidence="5" type="ORF">BN1204_008270</name>
    <name evidence="4" type="ORF">NCLIV_008270</name>
</gene>
<reference evidence="6" key="3">
    <citation type="journal article" date="2012" name="PLoS Pathog.">
        <title>Comparative genomics of the apicomplexan parasites Toxoplasma gondii and Neospora caninum: Coccidia differing in host range and transmission strategy.</title>
        <authorList>
            <person name="Reid A.J."/>
            <person name="Vermont S.J."/>
            <person name="Cotton J.A."/>
            <person name="Harris D."/>
            <person name="Hill-Cawthorne G.A."/>
            <person name="Konen-Waisman S."/>
            <person name="Latham S.M."/>
            <person name="Mourier T."/>
            <person name="Norton R."/>
            <person name="Quail M.A."/>
            <person name="Sanders M."/>
            <person name="Shanmugam D."/>
            <person name="Sohal A."/>
            <person name="Wasmuth J.D."/>
            <person name="Brunk B."/>
            <person name="Grigg M.E."/>
            <person name="Howard J.C."/>
            <person name="Parkinson J."/>
            <person name="Roos D.S."/>
            <person name="Trees A.J."/>
            <person name="Berriman M."/>
            <person name="Pain A."/>
            <person name="Wastling J.M."/>
        </authorList>
    </citation>
    <scope>NUCLEOTIDE SEQUENCE [LARGE SCALE GENOMIC DNA]</scope>
    <source>
        <strain evidence="6">Liverpool</strain>
    </source>
</reference>
<evidence type="ECO:0000259" key="3">
    <source>
        <dbReference type="Pfam" id="PF04921"/>
    </source>
</evidence>
<protein>
    <submittedName>
        <fullName evidence="4">Putative XAP5 protein</fullName>
    </submittedName>
    <submittedName>
        <fullName evidence="5">XAP5 protein, putative</fullName>
    </submittedName>
</protein>
<dbReference type="RefSeq" id="XP_003880391.1">
    <property type="nucleotide sequence ID" value="XM_003880342.1"/>
</dbReference>
<feature type="region of interest" description="Disordered" evidence="2">
    <location>
        <begin position="139"/>
        <end position="158"/>
    </location>
</feature>
<feature type="region of interest" description="Disordered" evidence="2">
    <location>
        <begin position="170"/>
        <end position="253"/>
    </location>
</feature>